<gene>
    <name evidence="2" type="ORF">WDU93_14920</name>
</gene>
<dbReference type="SUPFAM" id="SSF51735">
    <property type="entry name" value="NAD(P)-binding Rossmann-fold domains"/>
    <property type="match status" value="1"/>
</dbReference>
<dbReference type="InterPro" id="IPR008030">
    <property type="entry name" value="NmrA-like"/>
</dbReference>
<organism evidence="2 3">
    <name type="scientific">Microbacterium istanbulense</name>
    <dbReference type="NCBI Taxonomy" id="3122049"/>
    <lineage>
        <taxon>Bacteria</taxon>
        <taxon>Bacillati</taxon>
        <taxon>Actinomycetota</taxon>
        <taxon>Actinomycetes</taxon>
        <taxon>Micrococcales</taxon>
        <taxon>Microbacteriaceae</taxon>
        <taxon>Microbacterium</taxon>
    </lineage>
</organism>
<evidence type="ECO:0000259" key="1">
    <source>
        <dbReference type="Pfam" id="PF05368"/>
    </source>
</evidence>
<dbReference type="RefSeq" id="WP_337322032.1">
    <property type="nucleotide sequence ID" value="NZ_JBBDGN010000021.1"/>
</dbReference>
<dbReference type="Pfam" id="PF05368">
    <property type="entry name" value="NmrA"/>
    <property type="match status" value="1"/>
</dbReference>
<sequence>MFVVAGATGRVGSATAERLLAEGADVRVLVRREADAAAWVRRGAEARVVSLGDRTALGTMIAGCEGMFVLLPFDLGIGDLDRYADGLIASIAGAVADARVPHVVMLSSGGADLPVGTGPITGLHRLEVALRGTGAALTALRSGHFQEKVGDVLEVARESGLYPVFASSADVPLPMVATRDLGAVAAAELLASAASSEAVDVIGPAYTEREVAEVLGRALGRDLDVQLVPAEERAGALMDAGFRPHVAASLAELYRADETGMLRPRGDRSVRVSTGIESTIEWMLGR</sequence>
<dbReference type="InterPro" id="IPR051604">
    <property type="entry name" value="Ergot_Alk_Oxidoreductase"/>
</dbReference>
<dbReference type="Gene3D" id="3.90.25.10">
    <property type="entry name" value="UDP-galactose 4-epimerase, domain 1"/>
    <property type="match status" value="1"/>
</dbReference>
<protein>
    <submittedName>
        <fullName evidence="2">NAD(P)H-binding protein</fullName>
    </submittedName>
</protein>
<evidence type="ECO:0000313" key="3">
    <source>
        <dbReference type="Proteomes" id="UP001366085"/>
    </source>
</evidence>
<dbReference type="PANTHER" id="PTHR43162">
    <property type="match status" value="1"/>
</dbReference>
<reference evidence="2 3" key="1">
    <citation type="submission" date="2024-02" db="EMBL/GenBank/DDBJ databases">
        <authorList>
            <person name="Saticioglu I.B."/>
        </authorList>
    </citation>
    <scope>NUCLEOTIDE SEQUENCE [LARGE SCALE GENOMIC DNA]</scope>
    <source>
        <strain evidence="2 3">Mu-43</strain>
    </source>
</reference>
<comment type="caution">
    <text evidence="2">The sequence shown here is derived from an EMBL/GenBank/DDBJ whole genome shotgun (WGS) entry which is preliminary data.</text>
</comment>
<dbReference type="EMBL" id="JBBDGN010000021">
    <property type="protein sequence ID" value="MEJ1092978.1"/>
    <property type="molecule type" value="Genomic_DNA"/>
</dbReference>
<dbReference type="InterPro" id="IPR036291">
    <property type="entry name" value="NAD(P)-bd_dom_sf"/>
</dbReference>
<dbReference type="Proteomes" id="UP001366085">
    <property type="component" value="Unassembled WGS sequence"/>
</dbReference>
<dbReference type="PANTHER" id="PTHR43162:SF1">
    <property type="entry name" value="PRESTALK A DIFFERENTIATION PROTEIN A"/>
    <property type="match status" value="1"/>
</dbReference>
<accession>A0ABU8LNZ7</accession>
<proteinExistence type="predicted"/>
<name>A0ABU8LNZ7_9MICO</name>
<evidence type="ECO:0000313" key="2">
    <source>
        <dbReference type="EMBL" id="MEJ1092978.1"/>
    </source>
</evidence>
<feature type="domain" description="NmrA-like" evidence="1">
    <location>
        <begin position="3"/>
        <end position="253"/>
    </location>
</feature>
<dbReference type="Gene3D" id="3.40.50.720">
    <property type="entry name" value="NAD(P)-binding Rossmann-like Domain"/>
    <property type="match status" value="1"/>
</dbReference>
<keyword evidence="3" id="KW-1185">Reference proteome</keyword>